<feature type="transmembrane region" description="Helical" evidence="1">
    <location>
        <begin position="191"/>
        <end position="210"/>
    </location>
</feature>
<name>A0A4V2F5Q3_9FLAO</name>
<protein>
    <submittedName>
        <fullName evidence="2">Uncharacterized protein</fullName>
    </submittedName>
</protein>
<comment type="caution">
    <text evidence="2">The sequence shown here is derived from an EMBL/GenBank/DDBJ whole genome shotgun (WGS) entry which is preliminary data.</text>
</comment>
<evidence type="ECO:0000313" key="3">
    <source>
        <dbReference type="Proteomes" id="UP000292262"/>
    </source>
</evidence>
<feature type="transmembrane region" description="Helical" evidence="1">
    <location>
        <begin position="69"/>
        <end position="88"/>
    </location>
</feature>
<keyword evidence="3" id="KW-1185">Reference proteome</keyword>
<dbReference type="Proteomes" id="UP000292262">
    <property type="component" value="Unassembled WGS sequence"/>
</dbReference>
<dbReference type="AlphaFoldDB" id="A0A4V2F5Q3"/>
<feature type="transmembrane region" description="Helical" evidence="1">
    <location>
        <begin position="153"/>
        <end position="171"/>
    </location>
</feature>
<gene>
    <name evidence="2" type="ORF">EV197_2199</name>
</gene>
<accession>A0A4V2F5Q3</accession>
<evidence type="ECO:0000313" key="2">
    <source>
        <dbReference type="EMBL" id="RZS93619.1"/>
    </source>
</evidence>
<dbReference type="EMBL" id="SGXE01000002">
    <property type="protein sequence ID" value="RZS93619.1"/>
    <property type="molecule type" value="Genomic_DNA"/>
</dbReference>
<organism evidence="2 3">
    <name type="scientific">Aquimarina brevivitae</name>
    <dbReference type="NCBI Taxonomy" id="323412"/>
    <lineage>
        <taxon>Bacteria</taxon>
        <taxon>Pseudomonadati</taxon>
        <taxon>Bacteroidota</taxon>
        <taxon>Flavobacteriia</taxon>
        <taxon>Flavobacteriales</taxon>
        <taxon>Flavobacteriaceae</taxon>
        <taxon>Aquimarina</taxon>
    </lineage>
</organism>
<proteinExistence type="predicted"/>
<reference evidence="2 3" key="1">
    <citation type="submission" date="2019-02" db="EMBL/GenBank/DDBJ databases">
        <title>Genomic Encyclopedia of Type Strains, Phase IV (KMG-IV): sequencing the most valuable type-strain genomes for metagenomic binning, comparative biology and taxonomic classification.</title>
        <authorList>
            <person name="Goeker M."/>
        </authorList>
    </citation>
    <scope>NUCLEOTIDE SEQUENCE [LARGE SCALE GENOMIC DNA]</scope>
    <source>
        <strain evidence="2 3">DSM 17196</strain>
    </source>
</reference>
<evidence type="ECO:0000256" key="1">
    <source>
        <dbReference type="SAM" id="Phobius"/>
    </source>
</evidence>
<keyword evidence="1" id="KW-1133">Transmembrane helix</keyword>
<sequence>MFFVFGVPQLYEMWERHQQIETVTLRHELELDALMTLESPSKADQIRIETLNKIISQRNKAALSKDKTIYQTIGLVFFLGLMFVVFAIDRRKLKQTKQIQYQVEDSAQFDDPSFDTVAQQTSWNPLHPGGSNFVSHKLKKIDSNRIKVKKTGTMNIIGWTFLLIGFNYIFFEFLFAYQTDLLFMQGWLKNIQLFFKSGGIFFIIGLFFVLRWGQNSVFDKNMQQFKKGGQQISFSNIYAIQLLTEFVQGNSQGGSSYYSYELNLVLNNGERINVMDHGSPTHIEQDAIVLADFLKIPIWSRM</sequence>
<keyword evidence="1" id="KW-0812">Transmembrane</keyword>
<keyword evidence="1" id="KW-0472">Membrane</keyword>